<feature type="coiled-coil region" evidence="1">
    <location>
        <begin position="130"/>
        <end position="240"/>
    </location>
</feature>
<gene>
    <name evidence="3" type="primary">LOC117150223</name>
</gene>
<dbReference type="InterPro" id="IPR038275">
    <property type="entry name" value="Nuf2_N_sf"/>
</dbReference>
<name>A0A6P8KRR3_DROMA</name>
<protein>
    <submittedName>
        <fullName evidence="3">Myosin-10</fullName>
    </submittedName>
</protein>
<evidence type="ECO:0000313" key="2">
    <source>
        <dbReference type="Proteomes" id="UP000515162"/>
    </source>
</evidence>
<dbReference type="AlphaFoldDB" id="A0A6P8KRR3"/>
<dbReference type="Proteomes" id="UP000515162">
    <property type="component" value="Chromosome 2L"/>
</dbReference>
<dbReference type="RefSeq" id="XP_033172910.1">
    <property type="nucleotide sequence ID" value="XM_033317019.1"/>
</dbReference>
<keyword evidence="2" id="KW-1185">Reference proteome</keyword>
<sequence length="395" mass="45827">MALSVEIERVMDQGNCLMPDINICQSDLANPTEPIVTKIMVHYLRSFGFRLEPPYKIGTELGHSSREARVFLIRVCRQVERIVQISFPNKTYTYMDIIKPAVKKTLATLSYLFNHLAYYKVFKKKVLGPVEEAIKLKDSLTAEVKAKSQQLEQCSQKTKDCEVAINKLKKDLQDTQAKLLPLKKSCSEHENTLELIEQQQSELDKRIGHWEQLVVEDSQVTELREKIKSASSHVESCKAELASKKQVTNEHRRMIENSQHIATALEKATAVLSQCKVDDYKESLKQLEAVEKQLPTWKVNYQKLLQDAEAKKQELVLCEQRYEERNQENDAENHKLQNELKQLQVDVEDRKKRLEDLNNHLIELDQRNLEQDQLYAILSEQIHEALGQNWQMNST</sequence>
<evidence type="ECO:0000256" key="1">
    <source>
        <dbReference type="SAM" id="Coils"/>
    </source>
</evidence>
<keyword evidence="1" id="KW-0175">Coiled coil</keyword>
<evidence type="ECO:0000313" key="3">
    <source>
        <dbReference type="RefSeq" id="XP_033172910.1"/>
    </source>
</evidence>
<organism evidence="2 3">
    <name type="scientific">Drosophila mauritiana</name>
    <name type="common">Fruit fly</name>
    <dbReference type="NCBI Taxonomy" id="7226"/>
    <lineage>
        <taxon>Eukaryota</taxon>
        <taxon>Metazoa</taxon>
        <taxon>Ecdysozoa</taxon>
        <taxon>Arthropoda</taxon>
        <taxon>Hexapoda</taxon>
        <taxon>Insecta</taxon>
        <taxon>Pterygota</taxon>
        <taxon>Neoptera</taxon>
        <taxon>Endopterygota</taxon>
        <taxon>Diptera</taxon>
        <taxon>Brachycera</taxon>
        <taxon>Muscomorpha</taxon>
        <taxon>Ephydroidea</taxon>
        <taxon>Drosophilidae</taxon>
        <taxon>Drosophila</taxon>
        <taxon>Sophophora</taxon>
    </lineage>
</organism>
<dbReference type="Gene3D" id="1.10.418.60">
    <property type="entry name" value="Ncd80 complex, Nuf2 subunit"/>
    <property type="match status" value="1"/>
</dbReference>
<reference evidence="3" key="1">
    <citation type="submission" date="2025-08" db="UniProtKB">
        <authorList>
            <consortium name="RefSeq"/>
        </authorList>
    </citation>
    <scope>IDENTIFICATION</scope>
    <source>
        <strain evidence="3">Mau12</strain>
        <tissue evidence="3">Whole Body</tissue>
    </source>
</reference>
<proteinExistence type="predicted"/>
<accession>A0A6P8KRR3</accession>
<feature type="coiled-coil region" evidence="1">
    <location>
        <begin position="301"/>
        <end position="367"/>
    </location>
</feature>
<dbReference type="GeneID" id="117150223"/>